<dbReference type="Pfam" id="PF05699">
    <property type="entry name" value="Dimer_Tnp_hAT"/>
    <property type="match status" value="1"/>
</dbReference>
<dbReference type="EMBL" id="OV651814">
    <property type="protein sequence ID" value="CAH1106316.1"/>
    <property type="molecule type" value="Genomic_DNA"/>
</dbReference>
<dbReference type="PANTHER" id="PTHR45749">
    <property type="match status" value="1"/>
</dbReference>
<dbReference type="InterPro" id="IPR008906">
    <property type="entry name" value="HATC_C_dom"/>
</dbReference>
<dbReference type="SMART" id="SM00595">
    <property type="entry name" value="MADF"/>
    <property type="match status" value="1"/>
</dbReference>
<dbReference type="SUPFAM" id="SSF53098">
    <property type="entry name" value="Ribonuclease H-like"/>
    <property type="match status" value="1"/>
</dbReference>
<organism evidence="3 4">
    <name type="scientific">Psylliodes chrysocephalus</name>
    <dbReference type="NCBI Taxonomy" id="3402493"/>
    <lineage>
        <taxon>Eukaryota</taxon>
        <taxon>Metazoa</taxon>
        <taxon>Ecdysozoa</taxon>
        <taxon>Arthropoda</taxon>
        <taxon>Hexapoda</taxon>
        <taxon>Insecta</taxon>
        <taxon>Pterygota</taxon>
        <taxon>Neoptera</taxon>
        <taxon>Endopterygota</taxon>
        <taxon>Coleoptera</taxon>
        <taxon>Polyphaga</taxon>
        <taxon>Cucujiformia</taxon>
        <taxon>Chrysomeloidea</taxon>
        <taxon>Chrysomelidae</taxon>
        <taxon>Galerucinae</taxon>
        <taxon>Alticini</taxon>
        <taxon>Psylliodes</taxon>
    </lineage>
</organism>
<evidence type="ECO:0008006" key="5">
    <source>
        <dbReference type="Google" id="ProtNLM"/>
    </source>
</evidence>
<sequence length="227" mass="26393">MPLIDLYRDRPVMWNCRLKEYKDRNKRHDAVIEIAVSFGVEKEEVERKLKNLIYTLSVQLAGRKSAYEKLYENFNFFDDLSEIDTNELKNLANKLVTKYPDDLEETLGNECIHLHCQLKDSLANMEDVRSAQKICNVLHSWSLRDVYPNVDIALRIFLSIPATNCSGERSFSTLKRVKTYLRASIGQDRLNALALLSIEAQLVQEINYDDIIDVFARNKARKKKFSN</sequence>
<dbReference type="GO" id="GO:0046983">
    <property type="term" value="F:protein dimerization activity"/>
    <property type="evidence" value="ECO:0007669"/>
    <property type="project" value="InterPro"/>
</dbReference>
<gene>
    <name evidence="3" type="ORF">PSYICH_LOCUS7586</name>
</gene>
<dbReference type="AlphaFoldDB" id="A0A9P0CY10"/>
<dbReference type="OrthoDB" id="6779073at2759"/>
<reference evidence="3" key="1">
    <citation type="submission" date="2022-01" db="EMBL/GenBank/DDBJ databases">
        <authorList>
            <person name="King R."/>
        </authorList>
    </citation>
    <scope>NUCLEOTIDE SEQUENCE</scope>
</reference>
<dbReference type="Proteomes" id="UP001153636">
    <property type="component" value="Chromosome 2"/>
</dbReference>
<feature type="domain" description="MADF" evidence="2">
    <location>
        <begin position="3"/>
        <end position="69"/>
    </location>
</feature>
<evidence type="ECO:0000259" key="1">
    <source>
        <dbReference type="Pfam" id="PF05699"/>
    </source>
</evidence>
<dbReference type="Pfam" id="PF10545">
    <property type="entry name" value="MADF_DNA_bdg"/>
    <property type="match status" value="1"/>
</dbReference>
<keyword evidence="4" id="KW-1185">Reference proteome</keyword>
<protein>
    <recommendedName>
        <fullName evidence="5">HAT C-terminal dimerisation domain-containing protein</fullName>
    </recommendedName>
</protein>
<name>A0A9P0CY10_9CUCU</name>
<evidence type="ECO:0000259" key="2">
    <source>
        <dbReference type="Pfam" id="PF10545"/>
    </source>
</evidence>
<evidence type="ECO:0000313" key="4">
    <source>
        <dbReference type="Proteomes" id="UP001153636"/>
    </source>
</evidence>
<proteinExistence type="predicted"/>
<accession>A0A9P0CY10</accession>
<dbReference type="InterPro" id="IPR006578">
    <property type="entry name" value="MADF-dom"/>
</dbReference>
<dbReference type="InterPro" id="IPR012337">
    <property type="entry name" value="RNaseH-like_sf"/>
</dbReference>
<feature type="domain" description="HAT C-terminal dimerisation" evidence="1">
    <location>
        <begin position="129"/>
        <end position="201"/>
    </location>
</feature>
<evidence type="ECO:0000313" key="3">
    <source>
        <dbReference type="EMBL" id="CAH1106316.1"/>
    </source>
</evidence>
<dbReference type="PANTHER" id="PTHR45749:SF23">
    <property type="entry name" value="ZINC FINGER MYM-TYPE PROTEIN 1-LIKE"/>
    <property type="match status" value="1"/>
</dbReference>